<dbReference type="RefSeq" id="WP_311699049.1">
    <property type="nucleotide sequence ID" value="NZ_JAVREY010000056.1"/>
</dbReference>
<name>A0ABU2U343_9ACTN</name>
<dbReference type="Pfam" id="PF04471">
    <property type="entry name" value="Mrr_cat"/>
    <property type="match status" value="1"/>
</dbReference>
<evidence type="ECO:0000313" key="4">
    <source>
        <dbReference type="Proteomes" id="UP001183809"/>
    </source>
</evidence>
<dbReference type="InterPro" id="IPR011335">
    <property type="entry name" value="Restrct_endonuc-II-like"/>
</dbReference>
<accession>A0ABU2U343</accession>
<dbReference type="EMBL" id="JAVREY010000056">
    <property type="protein sequence ID" value="MDT0467589.1"/>
    <property type="molecule type" value="Genomic_DNA"/>
</dbReference>
<sequence>MTLHEEEPLDAADDDFEIGPWHESDLLRELHTLRALPNPQGRGYKLEDLLERAFQRAHFQAEHNPKMAGRRQTDFAVISHNNRYLVEAKWENHPAGTDIIQAIRSRLRRLDGTVVALLFTMLGINGDAAKEIAEHRQEGLILVFDEADILVVLKDPQELERLLRLKHDKLVVHGYVHCGEKERQAEKNTRRSRKQPRQLPEGRYRLLDASGMDVPWFHGPGGFDPTVFCLNLPDVDWVPAAGSGVSLDMPVAAWDQRDLLRLIDSLAELGWMGDQGQWSIQQHGRNWHGTGARSFAHALKDWKARTADLEDPHHSEEFVYFEACDGGFYTVSGNISAERTRRVARCNASFQLVGMPLDPGSLQQLYRRFDVPSRGHFRPLVEQSVKRQRFDGSIPLLVLGHIVEPADHRWDQEDWVVGLLVANPYYRSDLQPPEELAHDLERTGVIVCDLRSHHPLSKPKDRYELWSYERARTSDAHALRVVAEWWEPEDNVGRRPSVRAGSGYFDVEVLDPPQDSPPRARRRDQGQAGIR</sequence>
<gene>
    <name evidence="3" type="ORF">RM764_32125</name>
</gene>
<dbReference type="GO" id="GO:0016787">
    <property type="term" value="F:hydrolase activity"/>
    <property type="evidence" value="ECO:0007669"/>
    <property type="project" value="UniProtKB-KW"/>
</dbReference>
<feature type="region of interest" description="Disordered" evidence="1">
    <location>
        <begin position="503"/>
        <end position="531"/>
    </location>
</feature>
<comment type="caution">
    <text evidence="3">The sequence shown here is derived from an EMBL/GenBank/DDBJ whole genome shotgun (WGS) entry which is preliminary data.</text>
</comment>
<keyword evidence="3" id="KW-0540">Nuclease</keyword>
<evidence type="ECO:0000256" key="1">
    <source>
        <dbReference type="SAM" id="MobiDB-lite"/>
    </source>
</evidence>
<dbReference type="EC" id="3.1.21.-" evidence="3"/>
<keyword evidence="3" id="KW-0378">Hydrolase</keyword>
<keyword evidence="4" id="KW-1185">Reference proteome</keyword>
<keyword evidence="3" id="KW-0255">Endonuclease</keyword>
<dbReference type="GO" id="GO:0004519">
    <property type="term" value="F:endonuclease activity"/>
    <property type="evidence" value="ECO:0007669"/>
    <property type="project" value="UniProtKB-KW"/>
</dbReference>
<protein>
    <submittedName>
        <fullName evidence="3">Restriction endonuclease</fullName>
        <ecNumber evidence="3">3.1.21.-</ecNumber>
    </submittedName>
</protein>
<dbReference type="InterPro" id="IPR007560">
    <property type="entry name" value="Restrct_endonuc_IV_Mrr"/>
</dbReference>
<feature type="domain" description="Restriction endonuclease type IV Mrr" evidence="2">
    <location>
        <begin position="43"/>
        <end position="143"/>
    </location>
</feature>
<proteinExistence type="predicted"/>
<dbReference type="SUPFAM" id="SSF52980">
    <property type="entry name" value="Restriction endonuclease-like"/>
    <property type="match status" value="1"/>
</dbReference>
<organism evidence="3 4">
    <name type="scientific">Streptomyces gibsoniae</name>
    <dbReference type="NCBI Taxonomy" id="3075529"/>
    <lineage>
        <taxon>Bacteria</taxon>
        <taxon>Bacillati</taxon>
        <taxon>Actinomycetota</taxon>
        <taxon>Actinomycetes</taxon>
        <taxon>Kitasatosporales</taxon>
        <taxon>Streptomycetaceae</taxon>
        <taxon>Streptomyces</taxon>
    </lineage>
</organism>
<evidence type="ECO:0000259" key="2">
    <source>
        <dbReference type="Pfam" id="PF04471"/>
    </source>
</evidence>
<evidence type="ECO:0000313" key="3">
    <source>
        <dbReference type="EMBL" id="MDT0467589.1"/>
    </source>
</evidence>
<reference evidence="4" key="1">
    <citation type="submission" date="2023-07" db="EMBL/GenBank/DDBJ databases">
        <title>30 novel species of actinomycetes from the DSMZ collection.</title>
        <authorList>
            <person name="Nouioui I."/>
        </authorList>
    </citation>
    <scope>NUCLEOTIDE SEQUENCE [LARGE SCALE GENOMIC DNA]</scope>
    <source>
        <strain evidence="4">DSM 41699</strain>
    </source>
</reference>
<dbReference type="Proteomes" id="UP001183809">
    <property type="component" value="Unassembled WGS sequence"/>
</dbReference>